<dbReference type="PANTHER" id="PTHR45228">
    <property type="entry name" value="CYCLIC DI-GMP PHOSPHODIESTERASE TM_0186-RELATED"/>
    <property type="match status" value="1"/>
</dbReference>
<dbReference type="SMART" id="SM00448">
    <property type="entry name" value="REC"/>
    <property type="match status" value="1"/>
</dbReference>
<evidence type="ECO:0000259" key="2">
    <source>
        <dbReference type="PROSITE" id="PS50110"/>
    </source>
</evidence>
<dbReference type="InterPro" id="IPR011006">
    <property type="entry name" value="CheY-like_superfamily"/>
</dbReference>
<evidence type="ECO:0000313" key="3">
    <source>
        <dbReference type="EMBL" id="EPR35697.1"/>
    </source>
</evidence>
<accession>S7TET6</accession>
<dbReference type="eggNOG" id="COG3437">
    <property type="taxonomic scope" value="Bacteria"/>
</dbReference>
<protein>
    <submittedName>
        <fullName evidence="3">Response regulator receiver protein</fullName>
    </submittedName>
</protein>
<reference evidence="3 4" key="1">
    <citation type="journal article" date="2013" name="Genome Announc.">
        <title>Draft genome sequences for three mercury-methylating, sulfate-reducing bacteria.</title>
        <authorList>
            <person name="Brown S.D."/>
            <person name="Hurt R.A.Jr."/>
            <person name="Gilmour C.C."/>
            <person name="Elias D.A."/>
        </authorList>
    </citation>
    <scope>NUCLEOTIDE SEQUENCE [LARGE SCALE GENOMIC DNA]</scope>
    <source>
        <strain evidence="3 4">DSM 16529</strain>
    </source>
</reference>
<proteinExistence type="predicted"/>
<feature type="modified residue" description="4-aspartylphosphate" evidence="1">
    <location>
        <position position="53"/>
    </location>
</feature>
<dbReference type="SUPFAM" id="SSF52172">
    <property type="entry name" value="CheY-like"/>
    <property type="match status" value="1"/>
</dbReference>
<dbReference type="InterPro" id="IPR052020">
    <property type="entry name" value="Cyclic_di-GMP/3'3'-cGAMP_PDE"/>
</dbReference>
<sequence length="391" mass="43962">MSGRILFIDDDENILSAFRRNLSGRYQIETTSDPMDGLARLQVEEPYAVVVADQRMPDMDGVELLSKVAKLCPDTVRIMLTGYAELETAILAVNQGSVFRFLTKPCETRVLIQVLDAALEQYRLVTSEKVFLRRTLRGCVEILSEIISMANEEAYGRAERVKRLVRELHKRRGLPNFWKIETAAMLSQIGLIFLPYEMVEKAWKASAAEDLVMTPSEKYNFGMHADIAGQLLAKIPYLEDVSEMVRLQGAKLSEAPSMPLGARVLKIALDYDMLQQDGAARHDVLDLMRRREGWYDAELLAAFERAVCDETGFAKRRLRLGVLKPGMVLQETIVADNDLVLLVAGQELTETTLLKLANFRKGHKLPETVDVLVPIAQLDAVDGMQRHVLKG</sequence>
<dbReference type="EMBL" id="ATHI01000003">
    <property type="protein sequence ID" value="EPR35697.1"/>
    <property type="molecule type" value="Genomic_DNA"/>
</dbReference>
<dbReference type="OrthoDB" id="9802066at2"/>
<keyword evidence="1" id="KW-0597">Phosphoprotein</keyword>
<gene>
    <name evidence="3" type="ORF">dsat_2038</name>
</gene>
<feature type="domain" description="Response regulatory" evidence="2">
    <location>
        <begin position="4"/>
        <end position="119"/>
    </location>
</feature>
<dbReference type="PROSITE" id="PS50110">
    <property type="entry name" value="RESPONSE_REGULATORY"/>
    <property type="match status" value="1"/>
</dbReference>
<dbReference type="Gene3D" id="1.10.3210.10">
    <property type="entry name" value="Hypothetical protein af1432"/>
    <property type="match status" value="1"/>
</dbReference>
<dbReference type="PATRIC" id="fig|1121439.3.peg.423"/>
<evidence type="ECO:0000256" key="1">
    <source>
        <dbReference type="PROSITE-ProRule" id="PRU00169"/>
    </source>
</evidence>
<dbReference type="PANTHER" id="PTHR45228:SF8">
    <property type="entry name" value="TWO-COMPONENT RESPONSE REGULATOR-RELATED"/>
    <property type="match status" value="1"/>
</dbReference>
<evidence type="ECO:0000313" key="4">
    <source>
        <dbReference type="Proteomes" id="UP000014975"/>
    </source>
</evidence>
<dbReference type="Proteomes" id="UP000014975">
    <property type="component" value="Unassembled WGS sequence"/>
</dbReference>
<name>S7TET6_9BACT</name>
<dbReference type="Pfam" id="PF13487">
    <property type="entry name" value="HD_5"/>
    <property type="match status" value="1"/>
</dbReference>
<dbReference type="STRING" id="1121439.dsat_2038"/>
<dbReference type="GO" id="GO:0000160">
    <property type="term" value="P:phosphorelay signal transduction system"/>
    <property type="evidence" value="ECO:0007669"/>
    <property type="project" value="InterPro"/>
</dbReference>
<keyword evidence="4" id="KW-1185">Reference proteome</keyword>
<comment type="caution">
    <text evidence="3">The sequence shown here is derived from an EMBL/GenBank/DDBJ whole genome shotgun (WGS) entry which is preliminary data.</text>
</comment>
<organism evidence="3 4">
    <name type="scientific">Alkalidesulfovibrio alkalitolerans DSM 16529</name>
    <dbReference type="NCBI Taxonomy" id="1121439"/>
    <lineage>
        <taxon>Bacteria</taxon>
        <taxon>Pseudomonadati</taxon>
        <taxon>Thermodesulfobacteriota</taxon>
        <taxon>Desulfovibrionia</taxon>
        <taxon>Desulfovibrionales</taxon>
        <taxon>Desulfovibrionaceae</taxon>
        <taxon>Alkalidesulfovibrio</taxon>
    </lineage>
</organism>
<dbReference type="InterPro" id="IPR001789">
    <property type="entry name" value="Sig_transdc_resp-reg_receiver"/>
</dbReference>
<dbReference type="Gene3D" id="3.40.50.2300">
    <property type="match status" value="1"/>
</dbReference>
<dbReference type="AlphaFoldDB" id="S7TET6"/>
<dbReference type="Pfam" id="PF00072">
    <property type="entry name" value="Response_reg"/>
    <property type="match status" value="1"/>
</dbReference>
<dbReference type="RefSeq" id="WP_020885924.1">
    <property type="nucleotide sequence ID" value="NZ_ATHI01000003.1"/>
</dbReference>
<dbReference type="CDD" id="cd17569">
    <property type="entry name" value="REC_HupR-like"/>
    <property type="match status" value="1"/>
</dbReference>